<feature type="signal peptide" evidence="1">
    <location>
        <begin position="1"/>
        <end position="21"/>
    </location>
</feature>
<keyword evidence="1" id="KW-0732">Signal</keyword>
<keyword evidence="3" id="KW-1185">Reference proteome</keyword>
<gene>
    <name evidence="2" type="ORF">X474_13075</name>
</gene>
<evidence type="ECO:0000256" key="1">
    <source>
        <dbReference type="SAM" id="SignalP"/>
    </source>
</evidence>
<protein>
    <recommendedName>
        <fullName evidence="4">Lipoprotein</fullName>
    </recommendedName>
</protein>
<evidence type="ECO:0000313" key="2">
    <source>
        <dbReference type="EMBL" id="KIX14007.1"/>
    </source>
</evidence>
<organism evidence="2 3">
    <name type="scientific">Dethiosulfatarculus sandiegensis</name>
    <dbReference type="NCBI Taxonomy" id="1429043"/>
    <lineage>
        <taxon>Bacteria</taxon>
        <taxon>Pseudomonadati</taxon>
        <taxon>Thermodesulfobacteriota</taxon>
        <taxon>Desulfarculia</taxon>
        <taxon>Desulfarculales</taxon>
        <taxon>Desulfarculaceae</taxon>
        <taxon>Dethiosulfatarculus</taxon>
    </lineage>
</organism>
<dbReference type="InParanoid" id="A0A0D2GGK3"/>
<evidence type="ECO:0000313" key="3">
    <source>
        <dbReference type="Proteomes" id="UP000032233"/>
    </source>
</evidence>
<dbReference type="RefSeq" id="WP_044348996.1">
    <property type="nucleotide sequence ID" value="NZ_AZAC01000014.1"/>
</dbReference>
<feature type="chain" id="PRO_5002242472" description="Lipoprotein" evidence="1">
    <location>
        <begin position="22"/>
        <end position="177"/>
    </location>
</feature>
<evidence type="ECO:0008006" key="4">
    <source>
        <dbReference type="Google" id="ProtNLM"/>
    </source>
</evidence>
<name>A0A0D2GGK3_9BACT</name>
<proteinExistence type="predicted"/>
<sequence>MKLKAVIILLAIACLCLSACASKNETADARPTHYCPEGFSKYGIPPLPLVEEDYVSSIDYWYFMRTEDLLSSIEKERIEKRRQRELIAEWIPDALEAIMRYLKNNTPEGLPIEWSTCQAILYDADPKLIDVTQLTEALKNRISAYNALQKHKKKDKLKNFLEEKIKQQDKNKQELQI</sequence>
<reference evidence="2 3" key="1">
    <citation type="submission" date="2013-11" db="EMBL/GenBank/DDBJ databases">
        <title>Metagenomic analysis of a methanogenic consortium involved in long chain n-alkane degradation.</title>
        <authorList>
            <person name="Davidova I.A."/>
            <person name="Callaghan A.V."/>
            <person name="Wawrik B."/>
            <person name="Pruitt S."/>
            <person name="Marks C."/>
            <person name="Duncan K.E."/>
            <person name="Suflita J.M."/>
        </authorList>
    </citation>
    <scope>NUCLEOTIDE SEQUENCE [LARGE SCALE GENOMIC DNA]</scope>
    <source>
        <strain evidence="2 3">SPR</strain>
    </source>
</reference>
<dbReference type="AlphaFoldDB" id="A0A0D2GGK3"/>
<accession>A0A0D2GGK3</accession>
<comment type="caution">
    <text evidence="2">The sequence shown here is derived from an EMBL/GenBank/DDBJ whole genome shotgun (WGS) entry which is preliminary data.</text>
</comment>
<dbReference type="EMBL" id="AZAC01000014">
    <property type="protein sequence ID" value="KIX14007.1"/>
    <property type="molecule type" value="Genomic_DNA"/>
</dbReference>
<dbReference type="Proteomes" id="UP000032233">
    <property type="component" value="Unassembled WGS sequence"/>
</dbReference>